<feature type="transmembrane region" description="Helical" evidence="1">
    <location>
        <begin position="6"/>
        <end position="21"/>
    </location>
</feature>
<keyword evidence="1" id="KW-0472">Membrane</keyword>
<reference evidence="2" key="1">
    <citation type="journal article" date="2020" name="Stud. Mycol.">
        <title>101 Dothideomycetes genomes: a test case for predicting lifestyles and emergence of pathogens.</title>
        <authorList>
            <person name="Haridas S."/>
            <person name="Albert R."/>
            <person name="Binder M."/>
            <person name="Bloem J."/>
            <person name="Labutti K."/>
            <person name="Salamov A."/>
            <person name="Andreopoulos B."/>
            <person name="Baker S."/>
            <person name="Barry K."/>
            <person name="Bills G."/>
            <person name="Bluhm B."/>
            <person name="Cannon C."/>
            <person name="Castanera R."/>
            <person name="Culley D."/>
            <person name="Daum C."/>
            <person name="Ezra D."/>
            <person name="Gonzalez J."/>
            <person name="Henrissat B."/>
            <person name="Kuo A."/>
            <person name="Liang C."/>
            <person name="Lipzen A."/>
            <person name="Lutzoni F."/>
            <person name="Magnuson J."/>
            <person name="Mondo S."/>
            <person name="Nolan M."/>
            <person name="Ohm R."/>
            <person name="Pangilinan J."/>
            <person name="Park H.-J."/>
            <person name="Ramirez L."/>
            <person name="Alfaro M."/>
            <person name="Sun H."/>
            <person name="Tritt A."/>
            <person name="Yoshinaga Y."/>
            <person name="Zwiers L.-H."/>
            <person name="Turgeon B."/>
            <person name="Goodwin S."/>
            <person name="Spatafora J."/>
            <person name="Crous P."/>
            <person name="Grigoriev I."/>
        </authorList>
    </citation>
    <scope>NUCLEOTIDE SEQUENCE</scope>
    <source>
        <strain evidence="2">CBS 130266</strain>
    </source>
</reference>
<accession>A0A9P4NZC4</accession>
<organism evidence="2 3">
    <name type="scientific">Tothia fuscella</name>
    <dbReference type="NCBI Taxonomy" id="1048955"/>
    <lineage>
        <taxon>Eukaryota</taxon>
        <taxon>Fungi</taxon>
        <taxon>Dikarya</taxon>
        <taxon>Ascomycota</taxon>
        <taxon>Pezizomycotina</taxon>
        <taxon>Dothideomycetes</taxon>
        <taxon>Pleosporomycetidae</taxon>
        <taxon>Venturiales</taxon>
        <taxon>Cylindrosympodiaceae</taxon>
        <taxon>Tothia</taxon>
    </lineage>
</organism>
<keyword evidence="1" id="KW-0812">Transmembrane</keyword>
<evidence type="ECO:0000256" key="1">
    <source>
        <dbReference type="SAM" id="Phobius"/>
    </source>
</evidence>
<proteinExistence type="predicted"/>
<keyword evidence="3" id="KW-1185">Reference proteome</keyword>
<protein>
    <submittedName>
        <fullName evidence="2">Uncharacterized protein</fullName>
    </submittedName>
</protein>
<name>A0A9P4NZC4_9PEZI</name>
<sequence length="77" mass="8462">MIVGTVFGASLVVVALFLIGMKNRRKAKVEKEDKALRAEENRLAMQRMMAESEVAELPTSSTTPELITRANTAELPT</sequence>
<dbReference type="Proteomes" id="UP000800235">
    <property type="component" value="Unassembled WGS sequence"/>
</dbReference>
<keyword evidence="1" id="KW-1133">Transmembrane helix</keyword>
<gene>
    <name evidence="2" type="ORF">EJ08DRAFT_646907</name>
</gene>
<dbReference type="AlphaFoldDB" id="A0A9P4NZC4"/>
<dbReference type="EMBL" id="MU007018">
    <property type="protein sequence ID" value="KAF2434028.1"/>
    <property type="molecule type" value="Genomic_DNA"/>
</dbReference>
<comment type="caution">
    <text evidence="2">The sequence shown here is derived from an EMBL/GenBank/DDBJ whole genome shotgun (WGS) entry which is preliminary data.</text>
</comment>
<evidence type="ECO:0000313" key="2">
    <source>
        <dbReference type="EMBL" id="KAF2434028.1"/>
    </source>
</evidence>
<evidence type="ECO:0000313" key="3">
    <source>
        <dbReference type="Proteomes" id="UP000800235"/>
    </source>
</evidence>